<dbReference type="RefSeq" id="XP_001437828.1">
    <property type="nucleotide sequence ID" value="XM_001437791.2"/>
</dbReference>
<gene>
    <name evidence="2" type="ORF">GSPATT00038535001</name>
</gene>
<evidence type="ECO:0000313" key="3">
    <source>
        <dbReference type="Proteomes" id="UP000000600"/>
    </source>
</evidence>
<dbReference type="AlphaFoldDB" id="A0CI14"/>
<evidence type="ECO:0008006" key="4">
    <source>
        <dbReference type="Google" id="ProtNLM"/>
    </source>
</evidence>
<dbReference type="KEGG" id="ptm:GSPATT00038535001"/>
<dbReference type="HOGENOM" id="CLU_2338083_0_0_1"/>
<dbReference type="InParanoid" id="A0CI14"/>
<proteinExistence type="predicted"/>
<keyword evidence="3" id="KW-1185">Reference proteome</keyword>
<reference evidence="2 3" key="1">
    <citation type="journal article" date="2006" name="Nature">
        <title>Global trends of whole-genome duplications revealed by the ciliate Paramecium tetraurelia.</title>
        <authorList>
            <consortium name="Genoscope"/>
            <person name="Aury J.-M."/>
            <person name="Jaillon O."/>
            <person name="Duret L."/>
            <person name="Noel B."/>
            <person name="Jubin C."/>
            <person name="Porcel B.M."/>
            <person name="Segurens B."/>
            <person name="Daubin V."/>
            <person name="Anthouard V."/>
            <person name="Aiach N."/>
            <person name="Arnaiz O."/>
            <person name="Billaut A."/>
            <person name="Beisson J."/>
            <person name="Blanc I."/>
            <person name="Bouhouche K."/>
            <person name="Camara F."/>
            <person name="Duharcourt S."/>
            <person name="Guigo R."/>
            <person name="Gogendeau D."/>
            <person name="Katinka M."/>
            <person name="Keller A.-M."/>
            <person name="Kissmehl R."/>
            <person name="Klotz C."/>
            <person name="Koll F."/>
            <person name="Le Moue A."/>
            <person name="Lepere C."/>
            <person name="Malinsky S."/>
            <person name="Nowacki M."/>
            <person name="Nowak J.K."/>
            <person name="Plattner H."/>
            <person name="Poulain J."/>
            <person name="Ruiz F."/>
            <person name="Serrano V."/>
            <person name="Zagulski M."/>
            <person name="Dessen P."/>
            <person name="Betermier M."/>
            <person name="Weissenbach J."/>
            <person name="Scarpelli C."/>
            <person name="Schachter V."/>
            <person name="Sperling L."/>
            <person name="Meyer E."/>
            <person name="Cohen J."/>
            <person name="Wincker P."/>
        </authorList>
    </citation>
    <scope>NUCLEOTIDE SEQUENCE [LARGE SCALE GENOMIC DNA]</scope>
    <source>
        <strain evidence="2 3">Stock d4-2</strain>
    </source>
</reference>
<organism evidence="2 3">
    <name type="scientific">Paramecium tetraurelia</name>
    <dbReference type="NCBI Taxonomy" id="5888"/>
    <lineage>
        <taxon>Eukaryota</taxon>
        <taxon>Sar</taxon>
        <taxon>Alveolata</taxon>
        <taxon>Ciliophora</taxon>
        <taxon>Intramacronucleata</taxon>
        <taxon>Oligohymenophorea</taxon>
        <taxon>Peniculida</taxon>
        <taxon>Parameciidae</taxon>
        <taxon>Paramecium</taxon>
    </lineage>
</organism>
<dbReference type="GeneID" id="5023613"/>
<evidence type="ECO:0000313" key="2">
    <source>
        <dbReference type="EMBL" id="CAK70431.1"/>
    </source>
</evidence>
<feature type="coiled-coil region" evidence="1">
    <location>
        <begin position="30"/>
        <end position="57"/>
    </location>
</feature>
<dbReference type="Proteomes" id="UP000000600">
    <property type="component" value="Unassembled WGS sequence"/>
</dbReference>
<name>A0CI14_PARTE</name>
<keyword evidence="1" id="KW-0175">Coiled coil</keyword>
<evidence type="ECO:0000256" key="1">
    <source>
        <dbReference type="SAM" id="Coils"/>
    </source>
</evidence>
<dbReference type="OrthoDB" id="439639at2759"/>
<sequence length="98" mass="11784">MQDDMQTTKAFTNLQNYKFKGSILNLEWATTTLIGEVNEVNQQIEEQENELTRMLYVKNINVQYNCKNLLKFQSLKVNDIQKSHYHQQRWSLLRLLIY</sequence>
<protein>
    <recommendedName>
        <fullName evidence="4">t-SNARE coiled-coil homology domain-containing protein</fullName>
    </recommendedName>
</protein>
<accession>A0CI14</accession>
<dbReference type="EMBL" id="CT868081">
    <property type="protein sequence ID" value="CAK70431.1"/>
    <property type="molecule type" value="Genomic_DNA"/>
</dbReference>